<dbReference type="EMBL" id="CAAKMV010000163">
    <property type="protein sequence ID" value="VIO62622.1"/>
    <property type="molecule type" value="Genomic_DNA"/>
</dbReference>
<reference evidence="2" key="1">
    <citation type="submission" date="2019-04" db="EMBL/GenBank/DDBJ databases">
        <authorList>
            <person name="Melise S."/>
            <person name="Noan J."/>
            <person name="Okalmin O."/>
        </authorList>
    </citation>
    <scope>NUCLEOTIDE SEQUENCE</scope>
    <source>
        <strain evidence="2">FN9</strain>
    </source>
</reference>
<dbReference type="AlphaFoldDB" id="A0A4E9EKL9"/>
<name>A0A4E9EKL9_GIBZA</name>
<gene>
    <name evidence="2" type="ORF">FUG_LOCUS477561</name>
    <name evidence="1" type="ORF">MDCFG202_LOCUS306897</name>
</gene>
<reference evidence="1" key="2">
    <citation type="submission" date="2021-03" db="EMBL/GenBank/DDBJ databases">
        <authorList>
            <person name="Alouane T."/>
            <person name="Langin T."/>
            <person name="Bonhomme L."/>
        </authorList>
    </citation>
    <scope>NUCLEOTIDE SEQUENCE</scope>
    <source>
        <strain evidence="1">MDC_Fg202</strain>
    </source>
</reference>
<accession>A0A4E9EKL9</accession>
<proteinExistence type="predicted"/>
<protein>
    <submittedName>
        <fullName evidence="2">Uncharacterized protein</fullName>
    </submittedName>
</protein>
<sequence length="105" mass="11280">MRLLPSQINTMKVTRGFGGKVPLRIRIDGPIGSICIGCVSVPHGSALVGRAIHSAMNLMTLASMPAFYSYRIVRNVIASIRGPIVVNKNDSQLGSSDESSEYFVS</sequence>
<organism evidence="2">
    <name type="scientific">Gibberella zeae</name>
    <name type="common">Wheat head blight fungus</name>
    <name type="synonym">Fusarium graminearum</name>
    <dbReference type="NCBI Taxonomy" id="5518"/>
    <lineage>
        <taxon>Eukaryota</taxon>
        <taxon>Fungi</taxon>
        <taxon>Dikarya</taxon>
        <taxon>Ascomycota</taxon>
        <taxon>Pezizomycotina</taxon>
        <taxon>Sordariomycetes</taxon>
        <taxon>Hypocreomycetidae</taxon>
        <taxon>Hypocreales</taxon>
        <taxon>Nectriaceae</taxon>
        <taxon>Fusarium</taxon>
    </lineage>
</organism>
<dbReference type="EMBL" id="CAJPIJ010000146">
    <property type="protein sequence ID" value="CAG1988587.1"/>
    <property type="molecule type" value="Genomic_DNA"/>
</dbReference>
<dbReference type="Proteomes" id="UP000746612">
    <property type="component" value="Unassembled WGS sequence"/>
</dbReference>
<evidence type="ECO:0000313" key="1">
    <source>
        <dbReference type="EMBL" id="CAG1988587.1"/>
    </source>
</evidence>
<evidence type="ECO:0000313" key="2">
    <source>
        <dbReference type="EMBL" id="VIO62622.1"/>
    </source>
</evidence>